<evidence type="ECO:0000313" key="16">
    <source>
        <dbReference type="Proteomes" id="UP000076276"/>
    </source>
</evidence>
<proteinExistence type="predicted"/>
<dbReference type="CDD" id="cd00082">
    <property type="entry name" value="HisKA"/>
    <property type="match status" value="1"/>
</dbReference>
<dbReference type="PRINTS" id="PR00344">
    <property type="entry name" value="BCTRLSENSOR"/>
</dbReference>
<dbReference type="InterPro" id="IPR050428">
    <property type="entry name" value="TCS_sensor_his_kinase"/>
</dbReference>
<dbReference type="RefSeq" id="WP_067670469.1">
    <property type="nucleotide sequence ID" value="NZ_CBCSIK010000002.1"/>
</dbReference>
<evidence type="ECO:0000256" key="13">
    <source>
        <dbReference type="SAM" id="Phobius"/>
    </source>
</evidence>
<dbReference type="SMART" id="SM00387">
    <property type="entry name" value="HATPase_c"/>
    <property type="match status" value="1"/>
</dbReference>
<dbReference type="Gene3D" id="1.10.287.130">
    <property type="match status" value="1"/>
</dbReference>
<evidence type="ECO:0000256" key="2">
    <source>
        <dbReference type="ARBA" id="ARBA00004141"/>
    </source>
</evidence>
<dbReference type="CDD" id="cd00075">
    <property type="entry name" value="HATPase"/>
    <property type="match status" value="1"/>
</dbReference>
<keyword evidence="16" id="KW-1185">Reference proteome</keyword>
<dbReference type="STRING" id="1806892.AZH43_15750"/>
<dbReference type="Pfam" id="PF00512">
    <property type="entry name" value="HisKA"/>
    <property type="match status" value="1"/>
</dbReference>
<dbReference type="PANTHER" id="PTHR45436:SF14">
    <property type="entry name" value="SENSOR PROTEIN QSEC"/>
    <property type="match status" value="1"/>
</dbReference>
<feature type="transmembrane region" description="Helical" evidence="13">
    <location>
        <begin position="13"/>
        <end position="33"/>
    </location>
</feature>
<dbReference type="InterPro" id="IPR036097">
    <property type="entry name" value="HisK_dim/P_sf"/>
</dbReference>
<evidence type="ECO:0000256" key="9">
    <source>
        <dbReference type="ARBA" id="ARBA00022840"/>
    </source>
</evidence>
<dbReference type="GO" id="GO:0000155">
    <property type="term" value="F:phosphorelay sensor kinase activity"/>
    <property type="evidence" value="ECO:0007669"/>
    <property type="project" value="InterPro"/>
</dbReference>
<evidence type="ECO:0000256" key="6">
    <source>
        <dbReference type="ARBA" id="ARBA00022692"/>
    </source>
</evidence>
<dbReference type="AlphaFoldDB" id="A0A151Y005"/>
<feature type="transmembrane region" description="Helical" evidence="13">
    <location>
        <begin position="150"/>
        <end position="169"/>
    </location>
</feature>
<dbReference type="SUPFAM" id="SSF55874">
    <property type="entry name" value="ATPase domain of HSP90 chaperone/DNA topoisomerase II/histidine kinase"/>
    <property type="match status" value="1"/>
</dbReference>
<evidence type="ECO:0000256" key="1">
    <source>
        <dbReference type="ARBA" id="ARBA00000085"/>
    </source>
</evidence>
<dbReference type="Pfam" id="PF02518">
    <property type="entry name" value="HATPase_c"/>
    <property type="match status" value="1"/>
</dbReference>
<protein>
    <recommendedName>
        <fullName evidence="3">histidine kinase</fullName>
        <ecNumber evidence="3">2.7.13.3</ecNumber>
    </recommendedName>
</protein>
<dbReference type="EMBL" id="LUAW01000031">
    <property type="protein sequence ID" value="KYQ71229.1"/>
    <property type="molecule type" value="Genomic_DNA"/>
</dbReference>
<dbReference type="InterPro" id="IPR003661">
    <property type="entry name" value="HisK_dim/P_dom"/>
</dbReference>
<evidence type="ECO:0000256" key="12">
    <source>
        <dbReference type="ARBA" id="ARBA00023136"/>
    </source>
</evidence>
<dbReference type="GO" id="GO:0005524">
    <property type="term" value="F:ATP binding"/>
    <property type="evidence" value="ECO:0007669"/>
    <property type="project" value="UniProtKB-KW"/>
</dbReference>
<dbReference type="InterPro" id="IPR036890">
    <property type="entry name" value="HATPase_C_sf"/>
</dbReference>
<comment type="catalytic activity">
    <reaction evidence="1">
        <text>ATP + protein L-histidine = ADP + protein N-phospho-L-histidine.</text>
        <dbReference type="EC" id="2.7.13.3"/>
    </reaction>
</comment>
<dbReference type="EC" id="2.7.13.3" evidence="3"/>
<dbReference type="Proteomes" id="UP000076276">
    <property type="component" value="Unassembled WGS sequence"/>
</dbReference>
<keyword evidence="12 13" id="KW-0472">Membrane</keyword>
<evidence type="ECO:0000256" key="5">
    <source>
        <dbReference type="ARBA" id="ARBA00022679"/>
    </source>
</evidence>
<name>A0A151Y005_9GAMM</name>
<keyword evidence="4" id="KW-0597">Phosphoprotein</keyword>
<dbReference type="PANTHER" id="PTHR45436">
    <property type="entry name" value="SENSOR HISTIDINE KINASE YKOH"/>
    <property type="match status" value="1"/>
</dbReference>
<evidence type="ECO:0000259" key="14">
    <source>
        <dbReference type="PROSITE" id="PS50109"/>
    </source>
</evidence>
<evidence type="ECO:0000256" key="4">
    <source>
        <dbReference type="ARBA" id="ARBA00022553"/>
    </source>
</evidence>
<keyword evidence="9" id="KW-0067">ATP-binding</keyword>
<evidence type="ECO:0000256" key="11">
    <source>
        <dbReference type="ARBA" id="ARBA00023012"/>
    </source>
</evidence>
<accession>A0A151Y005</accession>
<evidence type="ECO:0000256" key="7">
    <source>
        <dbReference type="ARBA" id="ARBA00022741"/>
    </source>
</evidence>
<dbReference type="SMART" id="SM00388">
    <property type="entry name" value="HisKA"/>
    <property type="match status" value="1"/>
</dbReference>
<dbReference type="GO" id="GO:0005886">
    <property type="term" value="C:plasma membrane"/>
    <property type="evidence" value="ECO:0007669"/>
    <property type="project" value="TreeGrafter"/>
</dbReference>
<feature type="domain" description="Histidine kinase" evidence="14">
    <location>
        <begin position="229"/>
        <end position="440"/>
    </location>
</feature>
<dbReference type="InterPro" id="IPR003594">
    <property type="entry name" value="HATPase_dom"/>
</dbReference>
<keyword evidence="5" id="KW-0808">Transferase</keyword>
<evidence type="ECO:0000256" key="8">
    <source>
        <dbReference type="ARBA" id="ARBA00022777"/>
    </source>
</evidence>
<dbReference type="InterPro" id="IPR004358">
    <property type="entry name" value="Sig_transdc_His_kin-like_C"/>
</dbReference>
<reference evidence="15 16" key="1">
    <citation type="submission" date="2016-03" db="EMBL/GenBank/DDBJ databases">
        <title>Acinetobacter genomospecies 28 strain ANC 4149.</title>
        <authorList>
            <person name="Radolfova-Krizova L."/>
            <person name="Nemec A."/>
        </authorList>
    </citation>
    <scope>NUCLEOTIDE SEQUENCE [LARGE SCALE GENOMIC DNA]</scope>
    <source>
        <strain evidence="15 16">ANC 4149</strain>
    </source>
</reference>
<evidence type="ECO:0000313" key="15">
    <source>
        <dbReference type="EMBL" id="KYQ71229.1"/>
    </source>
</evidence>
<comment type="caution">
    <text evidence="15">The sequence shown here is derived from an EMBL/GenBank/DDBJ whole genome shotgun (WGS) entry which is preliminary data.</text>
</comment>
<dbReference type="Gene3D" id="3.30.565.10">
    <property type="entry name" value="Histidine kinase-like ATPase, C-terminal domain"/>
    <property type="match status" value="1"/>
</dbReference>
<sequence length="443" mass="50170">MALLTGNSLKRKLIIYTSFFSLVLGCLLMFSAYKISLEESNEILDAQMKNLAERVAAHSPEPMQSQFDPAKHYHEEDLFVDVWPYTEQTHQSHEFNLLIQPIEKAGFYTHQTPNGIWRTYVLPLKDYQIQVSQQQAVRQNLALELAGSMFIPYLLFMPFVLWGLGWMISRILQPLDDFKSELTQRDSKELRPIESGDYPVEIAPTIDEMNNLFERISTAQQEQRQFIADAAHELRTPITALNLQIKVLLQEFPEHKALNNLALGLVRMQHLVAQLLSLAKQDAFLPELESSHAFLLNETAVNCVESLMNLAMQKEIDLGMERNEILELNTQESAVYSVIYNLIDNAIKYTPNYGVINVSVYPQNGMAVIQIEDSGPGIDPALHTQILKRFYRVHHHQEVGSGLGLSIVDKAVERLHGSLSFSSSASLGGLQVNVSLPLNALRR</sequence>
<keyword evidence="7" id="KW-0547">Nucleotide-binding</keyword>
<organism evidence="15 16">
    <name type="scientific">Acinetobacter pragensis</name>
    <dbReference type="NCBI Taxonomy" id="1806892"/>
    <lineage>
        <taxon>Bacteria</taxon>
        <taxon>Pseudomonadati</taxon>
        <taxon>Pseudomonadota</taxon>
        <taxon>Gammaproteobacteria</taxon>
        <taxon>Moraxellales</taxon>
        <taxon>Moraxellaceae</taxon>
        <taxon>Acinetobacter</taxon>
    </lineage>
</organism>
<comment type="subcellular location">
    <subcellularLocation>
        <location evidence="2">Membrane</location>
        <topology evidence="2">Multi-pass membrane protein</topology>
    </subcellularLocation>
</comment>
<keyword evidence="6 13" id="KW-0812">Transmembrane</keyword>
<evidence type="ECO:0000256" key="3">
    <source>
        <dbReference type="ARBA" id="ARBA00012438"/>
    </source>
</evidence>
<keyword evidence="10 13" id="KW-1133">Transmembrane helix</keyword>
<keyword evidence="11" id="KW-0902">Two-component regulatory system</keyword>
<dbReference type="PROSITE" id="PS50109">
    <property type="entry name" value="HIS_KIN"/>
    <property type="match status" value="1"/>
</dbReference>
<evidence type="ECO:0000256" key="10">
    <source>
        <dbReference type="ARBA" id="ARBA00022989"/>
    </source>
</evidence>
<dbReference type="OrthoDB" id="9809766at2"/>
<dbReference type="SUPFAM" id="SSF47384">
    <property type="entry name" value="Homodimeric domain of signal transducing histidine kinase"/>
    <property type="match status" value="1"/>
</dbReference>
<gene>
    <name evidence="15" type="ORF">AZH43_15750</name>
</gene>
<dbReference type="InterPro" id="IPR005467">
    <property type="entry name" value="His_kinase_dom"/>
</dbReference>
<keyword evidence="8 15" id="KW-0418">Kinase</keyword>